<dbReference type="Proteomes" id="UP000287609">
    <property type="component" value="Unassembled WGS sequence"/>
</dbReference>
<sequence>MNSPEHNFPPNMSAPTSNKSGRAQGAQVAKHKPWIGKVVVALAVLIVAAICVSLSCGVFNDCPKREATVEITSTNAPATGGARSGRASGHSGSARAHTATPQSDNQPSQTRASADLNAVPTSASQSTVATNLQGKW</sequence>
<keyword evidence="2" id="KW-1133">Transmembrane helix</keyword>
<feature type="region of interest" description="Disordered" evidence="1">
    <location>
        <begin position="70"/>
        <end position="136"/>
    </location>
</feature>
<evidence type="ECO:0000313" key="4">
    <source>
        <dbReference type="Proteomes" id="UP000287609"/>
    </source>
</evidence>
<feature type="transmembrane region" description="Helical" evidence="2">
    <location>
        <begin position="38"/>
        <end position="59"/>
    </location>
</feature>
<keyword evidence="4" id="KW-1185">Reference proteome</keyword>
<accession>A0A430FKJ5</accession>
<feature type="compositionally biased region" description="Polar residues" evidence="1">
    <location>
        <begin position="100"/>
        <end position="112"/>
    </location>
</feature>
<comment type="caution">
    <text evidence="3">The sequence shown here is derived from an EMBL/GenBank/DDBJ whole genome shotgun (WGS) entry which is preliminary data.</text>
</comment>
<organism evidence="3 4">
    <name type="scientific">Bifidobacterium dolichotidis</name>
    <dbReference type="NCBI Taxonomy" id="2306976"/>
    <lineage>
        <taxon>Bacteria</taxon>
        <taxon>Bacillati</taxon>
        <taxon>Actinomycetota</taxon>
        <taxon>Actinomycetes</taxon>
        <taxon>Bifidobacteriales</taxon>
        <taxon>Bifidobacteriaceae</taxon>
        <taxon>Bifidobacterium</taxon>
    </lineage>
</organism>
<evidence type="ECO:0000256" key="2">
    <source>
        <dbReference type="SAM" id="Phobius"/>
    </source>
</evidence>
<evidence type="ECO:0000256" key="1">
    <source>
        <dbReference type="SAM" id="MobiDB-lite"/>
    </source>
</evidence>
<dbReference type="AlphaFoldDB" id="A0A430FKJ5"/>
<name>A0A430FKJ5_9BIFI</name>
<protein>
    <submittedName>
        <fullName evidence="3">Uncharacterized protein</fullName>
    </submittedName>
</protein>
<gene>
    <name evidence="3" type="ORF">D2E26_1399</name>
</gene>
<keyword evidence="2" id="KW-0812">Transmembrane</keyword>
<dbReference type="RefSeq" id="WP_125964095.1">
    <property type="nucleotide sequence ID" value="NZ_QXGM01000004.1"/>
</dbReference>
<feature type="compositionally biased region" description="Low complexity" evidence="1">
    <location>
        <begin position="78"/>
        <end position="99"/>
    </location>
</feature>
<feature type="compositionally biased region" description="Polar residues" evidence="1">
    <location>
        <begin position="119"/>
        <end position="136"/>
    </location>
</feature>
<keyword evidence="2" id="KW-0472">Membrane</keyword>
<proteinExistence type="predicted"/>
<dbReference type="EMBL" id="QXGM01000004">
    <property type="protein sequence ID" value="RSX53357.1"/>
    <property type="molecule type" value="Genomic_DNA"/>
</dbReference>
<feature type="region of interest" description="Disordered" evidence="1">
    <location>
        <begin position="1"/>
        <end position="25"/>
    </location>
</feature>
<evidence type="ECO:0000313" key="3">
    <source>
        <dbReference type="EMBL" id="RSX53357.1"/>
    </source>
</evidence>
<reference evidence="3 4" key="1">
    <citation type="submission" date="2018-09" db="EMBL/GenBank/DDBJ databases">
        <title>Characterization of the phylogenetic diversity of five novel species belonging to the genus Bifidobacterium.</title>
        <authorList>
            <person name="Lugli G.A."/>
            <person name="Duranti S."/>
            <person name="Milani C."/>
        </authorList>
    </citation>
    <scope>NUCLEOTIDE SEQUENCE [LARGE SCALE GENOMIC DNA]</scope>
    <source>
        <strain evidence="3 4">2036B</strain>
    </source>
</reference>